<keyword evidence="10" id="KW-0275">Fatty acid biosynthesis</keyword>
<organism evidence="14 15">
    <name type="scientific">Patellaria atrata CBS 101060</name>
    <dbReference type="NCBI Taxonomy" id="1346257"/>
    <lineage>
        <taxon>Eukaryota</taxon>
        <taxon>Fungi</taxon>
        <taxon>Dikarya</taxon>
        <taxon>Ascomycota</taxon>
        <taxon>Pezizomycotina</taxon>
        <taxon>Dothideomycetes</taxon>
        <taxon>Dothideomycetes incertae sedis</taxon>
        <taxon>Patellariales</taxon>
        <taxon>Patellariaceae</taxon>
        <taxon>Patellaria</taxon>
    </lineage>
</organism>
<keyword evidence="3" id="KW-0444">Lipid biosynthesis</keyword>
<protein>
    <recommendedName>
        <fullName evidence="11">enoyl-[acyl-carrier-protein] reductase</fullName>
        <ecNumber evidence="11">1.3.1.104</ecNumber>
    </recommendedName>
</protein>
<evidence type="ECO:0000256" key="9">
    <source>
        <dbReference type="ARBA" id="ARBA00023128"/>
    </source>
</evidence>
<keyword evidence="5" id="KW-0521">NADP</keyword>
<dbReference type="SUPFAM" id="SSF51735">
    <property type="entry name" value="NAD(P)-binding Rossmann-fold domains"/>
    <property type="match status" value="1"/>
</dbReference>
<evidence type="ECO:0000313" key="14">
    <source>
        <dbReference type="EMBL" id="KAF2836607.1"/>
    </source>
</evidence>
<comment type="subcellular location">
    <subcellularLocation>
        <location evidence="1">Mitochondrion</location>
    </subcellularLocation>
</comment>
<evidence type="ECO:0000256" key="7">
    <source>
        <dbReference type="ARBA" id="ARBA00023002"/>
    </source>
</evidence>
<dbReference type="InterPro" id="IPR051034">
    <property type="entry name" value="Mito_Enoyl-ACP_Reductase"/>
</dbReference>
<dbReference type="Proteomes" id="UP000799429">
    <property type="component" value="Unassembled WGS sequence"/>
</dbReference>
<evidence type="ECO:0000256" key="12">
    <source>
        <dbReference type="ARBA" id="ARBA00048843"/>
    </source>
</evidence>
<dbReference type="CDD" id="cd08290">
    <property type="entry name" value="ETR"/>
    <property type="match status" value="1"/>
</dbReference>
<dbReference type="InterPro" id="IPR011032">
    <property type="entry name" value="GroES-like_sf"/>
</dbReference>
<comment type="catalytic activity">
    <reaction evidence="12">
        <text>a 2,3-saturated acyl-[ACP] + NADP(+) = a (2E)-enoyl-[ACP] + NADPH + H(+)</text>
        <dbReference type="Rhea" id="RHEA:22564"/>
        <dbReference type="Rhea" id="RHEA-COMP:9925"/>
        <dbReference type="Rhea" id="RHEA-COMP:9926"/>
        <dbReference type="ChEBI" id="CHEBI:15378"/>
        <dbReference type="ChEBI" id="CHEBI:57783"/>
        <dbReference type="ChEBI" id="CHEBI:58349"/>
        <dbReference type="ChEBI" id="CHEBI:78784"/>
        <dbReference type="ChEBI" id="CHEBI:78785"/>
        <dbReference type="EC" id="1.3.1.104"/>
    </reaction>
</comment>
<dbReference type="InterPro" id="IPR020843">
    <property type="entry name" value="ER"/>
</dbReference>
<dbReference type="Gene3D" id="3.40.50.720">
    <property type="entry name" value="NAD(P)-binding Rossmann-like Domain"/>
    <property type="match status" value="1"/>
</dbReference>
<gene>
    <name evidence="14" type="ORF">M501DRAFT_251230</name>
</gene>
<dbReference type="PANTHER" id="PTHR43981:SF2">
    <property type="entry name" value="ENOYL-[ACYL-CARRIER-PROTEIN] REDUCTASE, MITOCHONDRIAL"/>
    <property type="match status" value="1"/>
</dbReference>
<dbReference type="GO" id="GO:0005739">
    <property type="term" value="C:mitochondrion"/>
    <property type="evidence" value="ECO:0007669"/>
    <property type="project" value="UniProtKB-SubCell"/>
</dbReference>
<evidence type="ECO:0000256" key="8">
    <source>
        <dbReference type="ARBA" id="ARBA00023098"/>
    </source>
</evidence>
<keyword evidence="7" id="KW-0560">Oxidoreductase</keyword>
<feature type="domain" description="Enoyl reductase (ER)" evidence="13">
    <location>
        <begin position="22"/>
        <end position="352"/>
    </location>
</feature>
<evidence type="ECO:0000256" key="2">
    <source>
        <dbReference type="ARBA" id="ARBA00010371"/>
    </source>
</evidence>
<dbReference type="SMART" id="SM00829">
    <property type="entry name" value="PKS_ER"/>
    <property type="match status" value="1"/>
</dbReference>
<dbReference type="SUPFAM" id="SSF50129">
    <property type="entry name" value="GroES-like"/>
    <property type="match status" value="1"/>
</dbReference>
<sequence>MPRNPIAGQTLTINHPLTDSTSLNESLTLQTFPLVDPSSTQVLLKLLAAPINPLDIHVLAGRYPIKPRHTLNASPIPGFDGVARVLKVGSSVTELKEGNLVIPKSYGLGTWRTHALVEASDVVKVKSGTNVLFASILKTVVLPAYFLVEDMKALEKGDWVVQNAGSSAIAQTVAQFARLKGARTVSIIRDRPDEAAGREAKVALTAFMDVVLEEKEFIPAEVADGRKIVLALDSVWGSSARQIASAMSNGAVFVNYGQFGGGGPDSAIQLTHRDIFWKAGVFRSFRTTAQAAQRSEKELADLLAWFVDLFEARQLRLPRHREIKWNVEDSENLIEAVADAVKMERNSTKSILIFE</sequence>
<proteinExistence type="inferred from homology"/>
<dbReference type="Pfam" id="PF08240">
    <property type="entry name" value="ADH_N"/>
    <property type="match status" value="1"/>
</dbReference>
<dbReference type="AlphaFoldDB" id="A0A9P4VPC5"/>
<keyword evidence="8" id="KW-0443">Lipid metabolism</keyword>
<dbReference type="EMBL" id="MU006103">
    <property type="protein sequence ID" value="KAF2836607.1"/>
    <property type="molecule type" value="Genomic_DNA"/>
</dbReference>
<evidence type="ECO:0000256" key="5">
    <source>
        <dbReference type="ARBA" id="ARBA00022857"/>
    </source>
</evidence>
<dbReference type="OrthoDB" id="7482721at2759"/>
<dbReference type="EC" id="1.3.1.104" evidence="11"/>
<comment type="similarity">
    <text evidence="2">Belongs to the zinc-containing alcohol dehydrogenase family. Quinone oxidoreductase subfamily.</text>
</comment>
<evidence type="ECO:0000256" key="3">
    <source>
        <dbReference type="ARBA" id="ARBA00022516"/>
    </source>
</evidence>
<evidence type="ECO:0000256" key="6">
    <source>
        <dbReference type="ARBA" id="ARBA00022946"/>
    </source>
</evidence>
<dbReference type="InterPro" id="IPR036291">
    <property type="entry name" value="NAD(P)-bd_dom_sf"/>
</dbReference>
<dbReference type="PANTHER" id="PTHR43981">
    <property type="entry name" value="ENOYL-[ACYL-CARRIER-PROTEIN] REDUCTASE, MITOCHONDRIAL"/>
    <property type="match status" value="1"/>
</dbReference>
<comment type="caution">
    <text evidence="14">The sequence shown here is derived from an EMBL/GenBank/DDBJ whole genome shotgun (WGS) entry which is preliminary data.</text>
</comment>
<keyword evidence="6" id="KW-0809">Transit peptide</keyword>
<dbReference type="InterPro" id="IPR013154">
    <property type="entry name" value="ADH-like_N"/>
</dbReference>
<keyword evidence="4" id="KW-0276">Fatty acid metabolism</keyword>
<evidence type="ECO:0000256" key="4">
    <source>
        <dbReference type="ARBA" id="ARBA00022832"/>
    </source>
</evidence>
<dbReference type="GO" id="GO:0141148">
    <property type="term" value="F:enoyl-[acyl-carrier-protein] reductase (NADPH) activity"/>
    <property type="evidence" value="ECO:0007669"/>
    <property type="project" value="UniProtKB-EC"/>
</dbReference>
<evidence type="ECO:0000256" key="11">
    <source>
        <dbReference type="ARBA" id="ARBA00038963"/>
    </source>
</evidence>
<reference evidence="14" key="1">
    <citation type="journal article" date="2020" name="Stud. Mycol.">
        <title>101 Dothideomycetes genomes: a test case for predicting lifestyles and emergence of pathogens.</title>
        <authorList>
            <person name="Haridas S."/>
            <person name="Albert R."/>
            <person name="Binder M."/>
            <person name="Bloem J."/>
            <person name="Labutti K."/>
            <person name="Salamov A."/>
            <person name="Andreopoulos B."/>
            <person name="Baker S."/>
            <person name="Barry K."/>
            <person name="Bills G."/>
            <person name="Bluhm B."/>
            <person name="Cannon C."/>
            <person name="Castanera R."/>
            <person name="Culley D."/>
            <person name="Daum C."/>
            <person name="Ezra D."/>
            <person name="Gonzalez J."/>
            <person name="Henrissat B."/>
            <person name="Kuo A."/>
            <person name="Liang C."/>
            <person name="Lipzen A."/>
            <person name="Lutzoni F."/>
            <person name="Magnuson J."/>
            <person name="Mondo S."/>
            <person name="Nolan M."/>
            <person name="Ohm R."/>
            <person name="Pangilinan J."/>
            <person name="Park H.-J."/>
            <person name="Ramirez L."/>
            <person name="Alfaro M."/>
            <person name="Sun H."/>
            <person name="Tritt A."/>
            <person name="Yoshinaga Y."/>
            <person name="Zwiers L.-H."/>
            <person name="Turgeon B."/>
            <person name="Goodwin S."/>
            <person name="Spatafora J."/>
            <person name="Crous P."/>
            <person name="Grigoriev I."/>
        </authorList>
    </citation>
    <scope>NUCLEOTIDE SEQUENCE</scope>
    <source>
        <strain evidence="14">CBS 101060</strain>
    </source>
</reference>
<name>A0A9P4VPC5_9PEZI</name>
<evidence type="ECO:0000256" key="10">
    <source>
        <dbReference type="ARBA" id="ARBA00023160"/>
    </source>
</evidence>
<evidence type="ECO:0000256" key="1">
    <source>
        <dbReference type="ARBA" id="ARBA00004173"/>
    </source>
</evidence>
<dbReference type="Gene3D" id="3.90.180.10">
    <property type="entry name" value="Medium-chain alcohol dehydrogenases, catalytic domain"/>
    <property type="match status" value="1"/>
</dbReference>
<evidence type="ECO:0000259" key="13">
    <source>
        <dbReference type="SMART" id="SM00829"/>
    </source>
</evidence>
<keyword evidence="9" id="KW-0496">Mitochondrion</keyword>
<keyword evidence="15" id="KW-1185">Reference proteome</keyword>
<accession>A0A9P4VPC5</accession>
<evidence type="ECO:0000313" key="15">
    <source>
        <dbReference type="Proteomes" id="UP000799429"/>
    </source>
</evidence>
<dbReference type="GO" id="GO:0006633">
    <property type="term" value="P:fatty acid biosynthetic process"/>
    <property type="evidence" value="ECO:0007669"/>
    <property type="project" value="UniProtKB-KW"/>
</dbReference>